<evidence type="ECO:0000313" key="17">
    <source>
        <dbReference type="EMBL" id="ORJ57163.1"/>
    </source>
</evidence>
<comment type="similarity">
    <text evidence="3 14">Belongs to the GSP F family.</text>
</comment>
<dbReference type="InterPro" id="IPR003004">
    <property type="entry name" value="GspF/PilC"/>
</dbReference>
<accession>A0A1X0XW99</accession>
<dbReference type="InterPro" id="IPR042094">
    <property type="entry name" value="T2SS_GspF_sf"/>
</dbReference>
<keyword evidence="5" id="KW-1003">Cell membrane</keyword>
<comment type="subcellular location">
    <subcellularLocation>
        <location evidence="2">Cell inner membrane</location>
        <topology evidence="2">Multi-pass membrane protein</topology>
    </subcellularLocation>
    <subcellularLocation>
        <location evidence="14">Cell membrane</location>
        <topology evidence="14">Multi-pass membrane protein</topology>
    </subcellularLocation>
</comment>
<keyword evidence="4 14" id="KW-0813">Transport</keyword>
<dbReference type="Proteomes" id="UP000193136">
    <property type="component" value="Unassembled WGS sequence"/>
</dbReference>
<evidence type="ECO:0000256" key="12">
    <source>
        <dbReference type="ARBA" id="ARBA00023136"/>
    </source>
</evidence>
<evidence type="ECO:0000256" key="7">
    <source>
        <dbReference type="ARBA" id="ARBA00022692"/>
    </source>
</evidence>
<dbReference type="EMBL" id="NAAD01000021">
    <property type="protein sequence ID" value="ORJ57163.1"/>
    <property type="molecule type" value="Genomic_DNA"/>
</dbReference>
<keyword evidence="8" id="KW-0479">Metal-binding</keyword>
<comment type="function">
    <text evidence="1">Component of the type II secretion system inner membrane complex required for the energy-dependent secretion of extracellular factors such as proteases and toxins from the periplasm.</text>
</comment>
<dbReference type="PROSITE" id="PS00874">
    <property type="entry name" value="T2SP_F"/>
    <property type="match status" value="1"/>
</dbReference>
<evidence type="ECO:0000256" key="4">
    <source>
        <dbReference type="ARBA" id="ARBA00022448"/>
    </source>
</evidence>
<dbReference type="InterPro" id="IPR001992">
    <property type="entry name" value="T2SS_GspF/T4SS_PilC_CS"/>
</dbReference>
<evidence type="ECO:0000256" key="15">
    <source>
        <dbReference type="SAM" id="Phobius"/>
    </source>
</evidence>
<dbReference type="GO" id="GO:0046872">
    <property type="term" value="F:metal ion binding"/>
    <property type="evidence" value="ECO:0007669"/>
    <property type="project" value="UniProtKB-KW"/>
</dbReference>
<dbReference type="PANTHER" id="PTHR30012">
    <property type="entry name" value="GENERAL SECRETION PATHWAY PROTEIN"/>
    <property type="match status" value="1"/>
</dbReference>
<keyword evidence="7 14" id="KW-0812">Transmembrane</keyword>
<evidence type="ECO:0000256" key="2">
    <source>
        <dbReference type="ARBA" id="ARBA00004429"/>
    </source>
</evidence>
<dbReference type="Gene3D" id="1.20.81.30">
    <property type="entry name" value="Type II secretion system (T2SS), domain F"/>
    <property type="match status" value="2"/>
</dbReference>
<dbReference type="FunFam" id="1.20.81.30:FF:000001">
    <property type="entry name" value="Type II secretion system protein F"/>
    <property type="match status" value="2"/>
</dbReference>
<keyword evidence="10" id="KW-0653">Protein transport</keyword>
<evidence type="ECO:0000256" key="14">
    <source>
        <dbReference type="RuleBase" id="RU003923"/>
    </source>
</evidence>
<evidence type="ECO:0000256" key="8">
    <source>
        <dbReference type="ARBA" id="ARBA00022723"/>
    </source>
</evidence>
<dbReference type="OrthoDB" id="9805682at2"/>
<organism evidence="17 18">
    <name type="scientific">Geothermobacter hydrogeniphilus</name>
    <dbReference type="NCBI Taxonomy" id="1969733"/>
    <lineage>
        <taxon>Bacteria</taxon>
        <taxon>Pseudomonadati</taxon>
        <taxon>Thermodesulfobacteriota</taxon>
        <taxon>Desulfuromonadia</taxon>
        <taxon>Desulfuromonadales</taxon>
        <taxon>Geothermobacteraceae</taxon>
        <taxon>Geothermobacter</taxon>
    </lineage>
</organism>
<keyword evidence="6" id="KW-0997">Cell inner membrane</keyword>
<evidence type="ECO:0000256" key="11">
    <source>
        <dbReference type="ARBA" id="ARBA00022989"/>
    </source>
</evidence>
<evidence type="ECO:0000259" key="16">
    <source>
        <dbReference type="Pfam" id="PF00482"/>
    </source>
</evidence>
<evidence type="ECO:0000256" key="5">
    <source>
        <dbReference type="ARBA" id="ARBA00022475"/>
    </source>
</evidence>
<feature type="domain" description="Type II secretion system protein GspF" evidence="16">
    <location>
        <begin position="72"/>
        <end position="194"/>
    </location>
</feature>
<sequence>MPTYEYSGFDARGKKISGTHEGSGRRAVMAALRQQGIYPTEIHPEGSRRKPIWQRSFQLRSGVPIEELAIATRQLATLLGAGLALDEALGSVAGQLEKAQLATAFNRARDQVVQGETLHQALAMQERLFPPIFINMVQVGENSGTLDQVLERLADFLEEQARLRGKISAALAYPILMALVGCGVLFFLVSYVLPKVTRMLTDLDQVLPLPTRLLIAVSGLLQSYGWLVLLLLAAAALLLRRWARSEQGGTRIDRLALRLPLIGRLNLLIATARFSRTLGTLLQSGVPLLRALDIASNLLSNRVLRQAVTIATAQVREGEGLAVPLQRLKVFPTMLVQMIAVGERSGEMEQMLFRVADTYEHQVDLAIGRLLSLLEPIMILLMGGAVGFIVLAILLPIFQASQGLG</sequence>
<evidence type="ECO:0000256" key="6">
    <source>
        <dbReference type="ARBA" id="ARBA00022519"/>
    </source>
</evidence>
<dbReference type="RefSeq" id="WP_085011479.1">
    <property type="nucleotide sequence ID" value="NZ_NAAD01000021.1"/>
</dbReference>
<dbReference type="GO" id="GO:0015628">
    <property type="term" value="P:protein secretion by the type II secretion system"/>
    <property type="evidence" value="ECO:0007669"/>
    <property type="project" value="InterPro"/>
</dbReference>
<dbReference type="STRING" id="1969733.B5V00_14190"/>
<dbReference type="PRINTS" id="PR00812">
    <property type="entry name" value="BCTERIALGSPF"/>
</dbReference>
<keyword evidence="11 15" id="KW-1133">Transmembrane helix</keyword>
<evidence type="ECO:0000256" key="13">
    <source>
        <dbReference type="ARBA" id="ARBA00030750"/>
    </source>
</evidence>
<feature type="transmembrane region" description="Helical" evidence="15">
    <location>
        <begin position="377"/>
        <end position="398"/>
    </location>
</feature>
<keyword evidence="18" id="KW-1185">Reference proteome</keyword>
<name>A0A1X0XW99_9BACT</name>
<dbReference type="GO" id="GO:0015627">
    <property type="term" value="C:type II protein secretion system complex"/>
    <property type="evidence" value="ECO:0007669"/>
    <property type="project" value="InterPro"/>
</dbReference>
<reference evidence="17 18" key="1">
    <citation type="submission" date="2017-03" db="EMBL/GenBank/DDBJ databases">
        <title>Genome sequence of Geothermobacter sp. EPR-M, Deep-Sea Iron Reducer.</title>
        <authorList>
            <person name="Tully B."/>
            <person name="Savalia P."/>
            <person name="Abuyen K."/>
            <person name="Baughan C."/>
            <person name="Romero E."/>
            <person name="Ronkowski C."/>
            <person name="Torres B."/>
            <person name="Tremblay J."/>
            <person name="Trujillo A."/>
            <person name="Tyler M."/>
            <person name="Perez-Rodriguez I."/>
            <person name="Amend J."/>
        </authorList>
    </citation>
    <scope>NUCLEOTIDE SEQUENCE [LARGE SCALE GENOMIC DNA]</scope>
    <source>
        <strain evidence="17 18">EPR-M</strain>
    </source>
</reference>
<proteinExistence type="inferred from homology"/>
<feature type="transmembrane region" description="Helical" evidence="15">
    <location>
        <begin position="170"/>
        <end position="193"/>
    </location>
</feature>
<evidence type="ECO:0000256" key="9">
    <source>
        <dbReference type="ARBA" id="ARBA00022837"/>
    </source>
</evidence>
<dbReference type="PANTHER" id="PTHR30012:SF0">
    <property type="entry name" value="TYPE II SECRETION SYSTEM PROTEIN F-RELATED"/>
    <property type="match status" value="1"/>
</dbReference>
<dbReference type="GO" id="GO:0005886">
    <property type="term" value="C:plasma membrane"/>
    <property type="evidence" value="ECO:0007669"/>
    <property type="project" value="UniProtKB-SubCell"/>
</dbReference>
<dbReference type="AlphaFoldDB" id="A0A1X0XW99"/>
<keyword evidence="12 15" id="KW-0472">Membrane</keyword>
<evidence type="ECO:0000256" key="3">
    <source>
        <dbReference type="ARBA" id="ARBA00005745"/>
    </source>
</evidence>
<gene>
    <name evidence="17" type="ORF">B5V00_14190</name>
</gene>
<dbReference type="Pfam" id="PF00482">
    <property type="entry name" value="T2SSF"/>
    <property type="match status" value="2"/>
</dbReference>
<evidence type="ECO:0000256" key="1">
    <source>
        <dbReference type="ARBA" id="ARBA00002684"/>
    </source>
</evidence>
<feature type="domain" description="Type II secretion system protein GspF" evidence="16">
    <location>
        <begin position="274"/>
        <end position="396"/>
    </location>
</feature>
<dbReference type="InterPro" id="IPR018076">
    <property type="entry name" value="T2SS_GspF_dom"/>
</dbReference>
<evidence type="ECO:0000313" key="18">
    <source>
        <dbReference type="Proteomes" id="UP000193136"/>
    </source>
</evidence>
<evidence type="ECO:0000256" key="10">
    <source>
        <dbReference type="ARBA" id="ARBA00022927"/>
    </source>
</evidence>
<keyword evidence="9" id="KW-0106">Calcium</keyword>
<protein>
    <recommendedName>
        <fullName evidence="13">General secretion pathway protein F</fullName>
    </recommendedName>
</protein>
<dbReference type="NCBIfam" id="TIGR02120">
    <property type="entry name" value="GspF"/>
    <property type="match status" value="1"/>
</dbReference>
<comment type="caution">
    <text evidence="17">The sequence shown here is derived from an EMBL/GenBank/DDBJ whole genome shotgun (WGS) entry which is preliminary data.</text>
</comment>
<dbReference type="InterPro" id="IPR011850">
    <property type="entry name" value="T2SS_GspF"/>
</dbReference>
<feature type="transmembrane region" description="Helical" evidence="15">
    <location>
        <begin position="213"/>
        <end position="239"/>
    </location>
</feature>